<dbReference type="InParanoid" id="A0A7J8K431"/>
<keyword evidence="5 12" id="KW-0863">Zinc-finger</keyword>
<feature type="region of interest" description="Disordered" evidence="13">
    <location>
        <begin position="704"/>
        <end position="728"/>
    </location>
</feature>
<reference evidence="15 16" key="1">
    <citation type="journal article" date="2020" name="Nature">
        <title>Six reference-quality genomes reveal evolution of bat adaptations.</title>
        <authorList>
            <person name="Jebb D."/>
            <person name="Huang Z."/>
            <person name="Pippel M."/>
            <person name="Hughes G.M."/>
            <person name="Lavrichenko K."/>
            <person name="Devanna P."/>
            <person name="Winkler S."/>
            <person name="Jermiin L.S."/>
            <person name="Skirmuntt E.C."/>
            <person name="Katzourakis A."/>
            <person name="Burkitt-Gray L."/>
            <person name="Ray D.A."/>
            <person name="Sullivan K.A.M."/>
            <person name="Roscito J.G."/>
            <person name="Kirilenko B.M."/>
            <person name="Davalos L.M."/>
            <person name="Corthals A.P."/>
            <person name="Power M.L."/>
            <person name="Jones G."/>
            <person name="Ransome R.D."/>
            <person name="Dechmann D.K.N."/>
            <person name="Locatelli A.G."/>
            <person name="Puechmaille S.J."/>
            <person name="Fedrigo O."/>
            <person name="Jarvis E.D."/>
            <person name="Hiller M."/>
            <person name="Vernes S.C."/>
            <person name="Myers E.W."/>
            <person name="Teeling E.C."/>
        </authorList>
    </citation>
    <scope>NUCLEOTIDE SEQUENCE [LARGE SCALE GENOMIC DNA]</scope>
    <source>
        <strain evidence="15">MMolMol1</strain>
        <tissue evidence="15">Muscle</tissue>
    </source>
</reference>
<dbReference type="Proteomes" id="UP000550707">
    <property type="component" value="Unassembled WGS sequence"/>
</dbReference>
<evidence type="ECO:0000256" key="13">
    <source>
        <dbReference type="SAM" id="MobiDB-lite"/>
    </source>
</evidence>
<evidence type="ECO:0000256" key="3">
    <source>
        <dbReference type="ARBA" id="ARBA00022723"/>
    </source>
</evidence>
<evidence type="ECO:0000256" key="6">
    <source>
        <dbReference type="ARBA" id="ARBA00022833"/>
    </source>
</evidence>
<proteinExistence type="predicted"/>
<keyword evidence="16" id="KW-1185">Reference proteome</keyword>
<evidence type="ECO:0000313" key="15">
    <source>
        <dbReference type="EMBL" id="KAF6503598.1"/>
    </source>
</evidence>
<feature type="compositionally biased region" description="Basic and acidic residues" evidence="13">
    <location>
        <begin position="713"/>
        <end position="728"/>
    </location>
</feature>
<feature type="region of interest" description="Disordered" evidence="13">
    <location>
        <begin position="93"/>
        <end position="201"/>
    </location>
</feature>
<feature type="domain" description="C2H2-type" evidence="14">
    <location>
        <begin position="641"/>
        <end position="668"/>
    </location>
</feature>
<feature type="domain" description="C2H2-type" evidence="14">
    <location>
        <begin position="613"/>
        <end position="640"/>
    </location>
</feature>
<evidence type="ECO:0000256" key="4">
    <source>
        <dbReference type="ARBA" id="ARBA00022737"/>
    </source>
</evidence>
<dbReference type="FunCoup" id="A0A7J8K431">
    <property type="interactions" value="774"/>
</dbReference>
<feature type="compositionally biased region" description="Basic and acidic residues" evidence="13">
    <location>
        <begin position="521"/>
        <end position="532"/>
    </location>
</feature>
<dbReference type="SUPFAM" id="SSF57667">
    <property type="entry name" value="beta-beta-alpha zinc fingers"/>
    <property type="match status" value="1"/>
</dbReference>
<keyword evidence="4" id="KW-0677">Repeat</keyword>
<dbReference type="GO" id="GO:0000981">
    <property type="term" value="F:DNA-binding transcription factor activity, RNA polymerase II-specific"/>
    <property type="evidence" value="ECO:0007669"/>
    <property type="project" value="TreeGrafter"/>
</dbReference>
<dbReference type="InterPro" id="IPR027756">
    <property type="entry name" value="Ovo-like"/>
</dbReference>
<dbReference type="PROSITE" id="PS50157">
    <property type="entry name" value="ZINC_FINGER_C2H2_2"/>
    <property type="match status" value="3"/>
</dbReference>
<accession>A0A7J8K431</accession>
<gene>
    <name evidence="15" type="ORF">HJG59_020039</name>
</gene>
<sequence>MPKRKKQNQQQQQQLPQPQGPKRVETGEEDVGSLSDHPAFWALPQWPMESLVTQVSPNWNPPPCPPSVEWVNKLCVRAMGHYTAMKTPAAGHLDESHTMLSERSQTQKNADSSQRSSRIKGTDDSTAAESPTSPGQRPSESVMPSGTIQNGKSFQNKSQFRTIAPKIVPKVQTSRVPSGPAPSLSDQVNPGPSVGSAPLGMPTQNYALMQVAGHKGTFSLVALPHVASAQPVQKPRLPPPENLKLPIPRYQPPRNNKWSTKSPALSSSERGGSRPPAQTQTSPSPPDRSEPLPQPSASGPAPSLEQAPASVSMAALTNGRDHRDSRPPVTSDHGDPDLPDTATSSTPEEPSARQGLMKISDKENFSSKETSNKPAVASEKHKEQVDLAKGTVRSSPAILGSVPQLIPSVPKGKLPILPYLRMKTTEFYKSESEANIVDFSLPGLRVDCDKTSTITEGFDVVPGPQVSKQSPCKSAFCPATKLDLNYKTKLNSEAAKRKGRKLKASDEILSFQGRRKKCKRIRNDSQQSRDQKPGAMKKYRSIMPKPVIVMPAVAPLAPAAVFQPQRPSSLEQDSLLNNSFTSRYLGCKQDDSPSPKPNSAFRNGFSGIKKPWHKCPVCDHHFQLKQHLRDHMNTHTNSRPYSCRICCKAYVHSGSLSAHMELHHGESQLKKLVCCEFCAKVFGHVRIYFGHLKEVHRVVISTEPSSSELQPEDVPKNRDRDMSVQRENKSSLEEDFLLNQVDEVKLQIKCGRCQITAQSFAEIKFHLLYVHGEEIQGRLQEELSPGVQAAQEELVHHAAPSWKQHPERRKVLKHGPSDEEGLAVPKLTRQPYLHHQNDIEMLTEHEGTQLGPREPGEVPQGPACPGPHSVLLQSHSGYNCILCAQTLGRKDELLLHWEQEHNCEDPPKLWRILNALTSQD</sequence>
<protein>
    <recommendedName>
        <fullName evidence="11">Zinc finger protein 438</fullName>
    </recommendedName>
</protein>
<feature type="compositionally biased region" description="Polar residues" evidence="13">
    <location>
        <begin position="253"/>
        <end position="270"/>
    </location>
</feature>
<evidence type="ECO:0000256" key="9">
    <source>
        <dbReference type="ARBA" id="ARBA00023163"/>
    </source>
</evidence>
<evidence type="ECO:0000256" key="8">
    <source>
        <dbReference type="ARBA" id="ARBA00023125"/>
    </source>
</evidence>
<keyword evidence="9" id="KW-0804">Transcription</keyword>
<feature type="compositionally biased region" description="Polar residues" evidence="13">
    <location>
        <begin position="98"/>
        <end position="116"/>
    </location>
</feature>
<keyword evidence="3" id="KW-0479">Metal-binding</keyword>
<dbReference type="FunFam" id="3.30.160.60:FF:000946">
    <property type="entry name" value="Zinc finger protein 438"/>
    <property type="match status" value="1"/>
</dbReference>
<dbReference type="GO" id="GO:0008270">
    <property type="term" value="F:zinc ion binding"/>
    <property type="evidence" value="ECO:0007669"/>
    <property type="project" value="UniProtKB-KW"/>
</dbReference>
<dbReference type="InterPro" id="IPR013087">
    <property type="entry name" value="Znf_C2H2_type"/>
</dbReference>
<dbReference type="EMBL" id="JACASF010000001">
    <property type="protein sequence ID" value="KAF6503598.1"/>
    <property type="molecule type" value="Genomic_DNA"/>
</dbReference>
<evidence type="ECO:0000256" key="12">
    <source>
        <dbReference type="PROSITE-ProRule" id="PRU00042"/>
    </source>
</evidence>
<evidence type="ECO:0000256" key="1">
    <source>
        <dbReference type="ARBA" id="ARBA00004123"/>
    </source>
</evidence>
<feature type="compositionally biased region" description="Basic and acidic residues" evidence="13">
    <location>
        <begin position="319"/>
        <end position="336"/>
    </location>
</feature>
<dbReference type="Gene3D" id="3.30.160.60">
    <property type="entry name" value="Classic Zinc Finger"/>
    <property type="match status" value="2"/>
</dbReference>
<dbReference type="PANTHER" id="PTHR10032">
    <property type="entry name" value="ZINC FINGER PROTEIN WITH KRAB AND SCAN DOMAINS"/>
    <property type="match status" value="1"/>
</dbReference>
<feature type="region of interest" description="Disordered" evidence="13">
    <location>
        <begin position="515"/>
        <end position="538"/>
    </location>
</feature>
<feature type="region of interest" description="Disordered" evidence="13">
    <location>
        <begin position="1"/>
        <end position="38"/>
    </location>
</feature>
<feature type="domain" description="C2H2-type" evidence="14">
    <location>
        <begin position="878"/>
        <end position="906"/>
    </location>
</feature>
<keyword evidence="8" id="KW-0238">DNA-binding</keyword>
<dbReference type="AlphaFoldDB" id="A0A7J8K431"/>
<feature type="region of interest" description="Disordered" evidence="13">
    <location>
        <begin position="797"/>
        <end position="825"/>
    </location>
</feature>
<evidence type="ECO:0000313" key="16">
    <source>
        <dbReference type="Proteomes" id="UP000550707"/>
    </source>
</evidence>
<evidence type="ECO:0000256" key="2">
    <source>
        <dbReference type="ARBA" id="ARBA00022491"/>
    </source>
</evidence>
<feature type="region of interest" description="Disordered" evidence="13">
    <location>
        <begin position="229"/>
        <end position="385"/>
    </location>
</feature>
<feature type="compositionally biased region" description="Low complexity" evidence="13">
    <location>
        <begin position="8"/>
        <end position="21"/>
    </location>
</feature>
<evidence type="ECO:0000256" key="7">
    <source>
        <dbReference type="ARBA" id="ARBA00023015"/>
    </source>
</evidence>
<evidence type="ECO:0000259" key="14">
    <source>
        <dbReference type="PROSITE" id="PS50157"/>
    </source>
</evidence>
<dbReference type="PANTHER" id="PTHR10032:SF271">
    <property type="entry name" value="RH12261P-RELATED"/>
    <property type="match status" value="1"/>
</dbReference>
<dbReference type="SMART" id="SM00355">
    <property type="entry name" value="ZnF_C2H2"/>
    <property type="match status" value="5"/>
</dbReference>
<dbReference type="GO" id="GO:0000978">
    <property type="term" value="F:RNA polymerase II cis-regulatory region sequence-specific DNA binding"/>
    <property type="evidence" value="ECO:0007669"/>
    <property type="project" value="TreeGrafter"/>
</dbReference>
<dbReference type="GO" id="GO:0005634">
    <property type="term" value="C:nucleus"/>
    <property type="evidence" value="ECO:0007669"/>
    <property type="project" value="UniProtKB-SubCell"/>
</dbReference>
<dbReference type="PROSITE" id="PS00028">
    <property type="entry name" value="ZINC_FINGER_C2H2_1"/>
    <property type="match status" value="4"/>
</dbReference>
<keyword evidence="10" id="KW-0539">Nucleus</keyword>
<keyword evidence="2" id="KW-0678">Repressor</keyword>
<evidence type="ECO:0000256" key="10">
    <source>
        <dbReference type="ARBA" id="ARBA00023242"/>
    </source>
</evidence>
<dbReference type="InterPro" id="IPR036236">
    <property type="entry name" value="Znf_C2H2_sf"/>
</dbReference>
<dbReference type="FunFam" id="3.30.160.60:FF:003312">
    <property type="entry name" value="Zinc finger protein 438"/>
    <property type="match status" value="1"/>
</dbReference>
<name>A0A7J8K431_MOLMO</name>
<comment type="caution">
    <text evidence="15">The sequence shown here is derived from an EMBL/GenBank/DDBJ whole genome shotgun (WGS) entry which is preliminary data.</text>
</comment>
<keyword evidence="7" id="KW-0805">Transcription regulation</keyword>
<evidence type="ECO:0000256" key="11">
    <source>
        <dbReference type="ARBA" id="ARBA00067846"/>
    </source>
</evidence>
<feature type="compositionally biased region" description="Polar residues" evidence="13">
    <location>
        <begin position="124"/>
        <end position="161"/>
    </location>
</feature>
<organism evidence="15 16">
    <name type="scientific">Molossus molossus</name>
    <name type="common">Pallas' mastiff bat</name>
    <name type="synonym">Vespertilio molossus</name>
    <dbReference type="NCBI Taxonomy" id="27622"/>
    <lineage>
        <taxon>Eukaryota</taxon>
        <taxon>Metazoa</taxon>
        <taxon>Chordata</taxon>
        <taxon>Craniata</taxon>
        <taxon>Vertebrata</taxon>
        <taxon>Euteleostomi</taxon>
        <taxon>Mammalia</taxon>
        <taxon>Eutheria</taxon>
        <taxon>Laurasiatheria</taxon>
        <taxon>Chiroptera</taxon>
        <taxon>Yangochiroptera</taxon>
        <taxon>Molossidae</taxon>
        <taxon>Molossus</taxon>
    </lineage>
</organism>
<evidence type="ECO:0000256" key="5">
    <source>
        <dbReference type="ARBA" id="ARBA00022771"/>
    </source>
</evidence>
<comment type="subcellular location">
    <subcellularLocation>
        <location evidence="1">Nucleus</location>
    </subcellularLocation>
</comment>
<keyword evidence="6" id="KW-0862">Zinc</keyword>